<evidence type="ECO:0000256" key="1">
    <source>
        <dbReference type="ARBA" id="ARBA00007074"/>
    </source>
</evidence>
<feature type="region of interest" description="Disordered" evidence="5">
    <location>
        <begin position="143"/>
        <end position="180"/>
    </location>
</feature>
<evidence type="ECO:0000256" key="3">
    <source>
        <dbReference type="ARBA" id="ARBA00022801"/>
    </source>
</evidence>
<dbReference type="InterPro" id="IPR012854">
    <property type="entry name" value="Cu_amine_oxidase-like_N"/>
</dbReference>
<feature type="signal peptide" evidence="6">
    <location>
        <begin position="1"/>
        <end position="22"/>
    </location>
</feature>
<evidence type="ECO:0000256" key="4">
    <source>
        <dbReference type="ARBA" id="ARBA00022807"/>
    </source>
</evidence>
<dbReference type="PROSITE" id="PS51257">
    <property type="entry name" value="PROKAR_LIPOPROTEIN"/>
    <property type="match status" value="1"/>
</dbReference>
<dbReference type="GO" id="GO:0008234">
    <property type="term" value="F:cysteine-type peptidase activity"/>
    <property type="evidence" value="ECO:0007669"/>
    <property type="project" value="UniProtKB-KW"/>
</dbReference>
<accession>A0A5J5G901</accession>
<dbReference type="Proteomes" id="UP000367750">
    <property type="component" value="Unassembled WGS sequence"/>
</dbReference>
<keyword evidence="3" id="KW-0378">Hydrolase</keyword>
<feature type="chain" id="PRO_5039729633" evidence="6">
    <location>
        <begin position="23"/>
        <end position="317"/>
    </location>
</feature>
<evidence type="ECO:0000313" key="9">
    <source>
        <dbReference type="Proteomes" id="UP000367750"/>
    </source>
</evidence>
<dbReference type="PANTHER" id="PTHR47053:SF1">
    <property type="entry name" value="MUREIN DD-ENDOPEPTIDASE MEPH-RELATED"/>
    <property type="match status" value="1"/>
</dbReference>
<keyword evidence="4" id="KW-0788">Thiol protease</keyword>
<feature type="compositionally biased region" description="Low complexity" evidence="5">
    <location>
        <begin position="150"/>
        <end position="167"/>
    </location>
</feature>
<dbReference type="RefSeq" id="WP_150458425.1">
    <property type="nucleotide sequence ID" value="NZ_VYKK01000015.1"/>
</dbReference>
<comment type="caution">
    <text evidence="8">The sequence shown here is derived from an EMBL/GenBank/DDBJ whole genome shotgun (WGS) entry which is preliminary data.</text>
</comment>
<name>A0A5J5G901_9BACL</name>
<evidence type="ECO:0000256" key="2">
    <source>
        <dbReference type="ARBA" id="ARBA00022670"/>
    </source>
</evidence>
<dbReference type="AlphaFoldDB" id="A0A5J5G901"/>
<dbReference type="Pfam" id="PF07833">
    <property type="entry name" value="Cu_amine_oxidN1"/>
    <property type="match status" value="1"/>
</dbReference>
<dbReference type="SUPFAM" id="SSF54001">
    <property type="entry name" value="Cysteine proteinases"/>
    <property type="match status" value="1"/>
</dbReference>
<dbReference type="InterPro" id="IPR000064">
    <property type="entry name" value="NLP_P60_dom"/>
</dbReference>
<dbReference type="GO" id="GO:0006508">
    <property type="term" value="P:proteolysis"/>
    <property type="evidence" value="ECO:0007669"/>
    <property type="project" value="UniProtKB-KW"/>
</dbReference>
<keyword evidence="2" id="KW-0645">Protease</keyword>
<evidence type="ECO:0000313" key="8">
    <source>
        <dbReference type="EMBL" id="KAA9004071.1"/>
    </source>
</evidence>
<dbReference type="OrthoDB" id="9813118at2"/>
<comment type="similarity">
    <text evidence="1">Belongs to the peptidase C40 family.</text>
</comment>
<dbReference type="InterPro" id="IPR036582">
    <property type="entry name" value="Mao_N_sf"/>
</dbReference>
<organism evidence="8 9">
    <name type="scientific">Paenibacillus spiritus</name>
    <dbReference type="NCBI Taxonomy" id="2496557"/>
    <lineage>
        <taxon>Bacteria</taxon>
        <taxon>Bacillati</taxon>
        <taxon>Bacillota</taxon>
        <taxon>Bacilli</taxon>
        <taxon>Bacillales</taxon>
        <taxon>Paenibacillaceae</taxon>
        <taxon>Paenibacillus</taxon>
    </lineage>
</organism>
<dbReference type="PANTHER" id="PTHR47053">
    <property type="entry name" value="MUREIN DD-ENDOPEPTIDASE MEPH-RELATED"/>
    <property type="match status" value="1"/>
</dbReference>
<sequence>MKPMYGFAAGCLVAAVSLSAAAGCGNTRSAEPVPTTSPGTGPVIQSYTERSSIRDGSGQTLLPLKPAVRSLGYRMEESQSGEVLIGYTDVMFRLKPGDTSAQSMGEPLTLPQPPERLEGIVYMTPESMSRLFRTVVGWDPKSGEIAIDTPTEGEGSSSPLPSGSPSGNAGGTSAGSDSGTIRIQSLSSSEADELVAYAKQFLGVPYHFGAEPYDVSHRFDCSSFTQHVFKKFGVSLPRLARDQDNRGTRVQRSDLKPGDLIFFTVPGRFESDAVPGHVGIYIGSGQFIHTWGDPGVQISKLDSGYWSNVVLHMQRVI</sequence>
<keyword evidence="9" id="KW-1185">Reference proteome</keyword>
<dbReference type="EMBL" id="VYKK01000015">
    <property type="protein sequence ID" value="KAA9004071.1"/>
    <property type="molecule type" value="Genomic_DNA"/>
</dbReference>
<dbReference type="Pfam" id="PF00877">
    <property type="entry name" value="NLPC_P60"/>
    <property type="match status" value="1"/>
</dbReference>
<evidence type="ECO:0000256" key="5">
    <source>
        <dbReference type="SAM" id="MobiDB-lite"/>
    </source>
</evidence>
<dbReference type="SUPFAM" id="SSF55383">
    <property type="entry name" value="Copper amine oxidase, domain N"/>
    <property type="match status" value="1"/>
</dbReference>
<dbReference type="PROSITE" id="PS51935">
    <property type="entry name" value="NLPC_P60"/>
    <property type="match status" value="1"/>
</dbReference>
<dbReference type="Gene3D" id="3.90.1720.10">
    <property type="entry name" value="endopeptidase domain like (from Nostoc punctiforme)"/>
    <property type="match status" value="1"/>
</dbReference>
<proteinExistence type="inferred from homology"/>
<reference evidence="8 9" key="1">
    <citation type="submission" date="2019-09" db="EMBL/GenBank/DDBJ databases">
        <title>Bacillus ochoae sp. nov., Paenibacillus whitsoniae sp. nov., Paenibacillus spiritus sp. nov. Isolated from the Mars Exploration Rover during spacecraft assembly.</title>
        <authorList>
            <person name="Seuylemezian A."/>
            <person name="Vaishampayan P."/>
        </authorList>
    </citation>
    <scope>NUCLEOTIDE SEQUENCE [LARGE SCALE GENOMIC DNA]</scope>
    <source>
        <strain evidence="8 9">MER_111</strain>
    </source>
</reference>
<dbReference type="InterPro" id="IPR038765">
    <property type="entry name" value="Papain-like_cys_pep_sf"/>
</dbReference>
<gene>
    <name evidence="8" type="ORF">F4V43_11740</name>
</gene>
<keyword evidence="6" id="KW-0732">Signal</keyword>
<evidence type="ECO:0000259" key="7">
    <source>
        <dbReference type="PROSITE" id="PS51935"/>
    </source>
</evidence>
<evidence type="ECO:0000256" key="6">
    <source>
        <dbReference type="SAM" id="SignalP"/>
    </source>
</evidence>
<feature type="domain" description="NlpC/P60" evidence="7">
    <location>
        <begin position="188"/>
        <end position="317"/>
    </location>
</feature>
<dbReference type="InterPro" id="IPR051202">
    <property type="entry name" value="Peptidase_C40"/>
</dbReference>
<protein>
    <submittedName>
        <fullName evidence="8">NlpC/P60 family protein</fullName>
    </submittedName>
</protein>